<dbReference type="Proteomes" id="UP000230407">
    <property type="component" value="Unassembled WGS sequence"/>
</dbReference>
<comment type="caution">
    <text evidence="6">The sequence shown here is derived from an EMBL/GenBank/DDBJ whole genome shotgun (WGS) entry which is preliminary data.</text>
</comment>
<dbReference type="InterPro" id="IPR004557">
    <property type="entry name" value="PrmC-related"/>
</dbReference>
<dbReference type="GO" id="GO:0035657">
    <property type="term" value="C:eRF1 methyltransferase complex"/>
    <property type="evidence" value="ECO:0007669"/>
    <property type="project" value="TreeGrafter"/>
</dbReference>
<dbReference type="InterPro" id="IPR029063">
    <property type="entry name" value="SAM-dependent_MTases_sf"/>
</dbReference>
<evidence type="ECO:0000313" key="6">
    <source>
        <dbReference type="EMBL" id="PJE99599.1"/>
    </source>
</evidence>
<dbReference type="EMBL" id="PGGW01000011">
    <property type="protein sequence ID" value="PJE99599.1"/>
    <property type="molecule type" value="Genomic_DNA"/>
</dbReference>
<dbReference type="AlphaFoldDB" id="A0A2M8M5W8"/>
<dbReference type="Pfam" id="PF05175">
    <property type="entry name" value="MTS"/>
    <property type="match status" value="1"/>
</dbReference>
<dbReference type="CDD" id="cd02440">
    <property type="entry name" value="AdoMet_MTases"/>
    <property type="match status" value="1"/>
</dbReference>
<dbReference type="GO" id="GO:0008276">
    <property type="term" value="F:protein methyltransferase activity"/>
    <property type="evidence" value="ECO:0007669"/>
    <property type="project" value="TreeGrafter"/>
</dbReference>
<evidence type="ECO:0000256" key="1">
    <source>
        <dbReference type="ARBA" id="ARBA00006149"/>
    </source>
</evidence>
<comment type="similarity">
    <text evidence="1">Belongs to the eukaryotic/archaeal PrmC-related family.</text>
</comment>
<dbReference type="Gene3D" id="3.40.50.150">
    <property type="entry name" value="Vaccinia Virus protein VP39"/>
    <property type="match status" value="1"/>
</dbReference>
<dbReference type="RefSeq" id="WP_100200640.1">
    <property type="nucleotide sequence ID" value="NZ_PGGW01000011.1"/>
</dbReference>
<dbReference type="GO" id="GO:0003676">
    <property type="term" value="F:nucleic acid binding"/>
    <property type="evidence" value="ECO:0007669"/>
    <property type="project" value="InterPro"/>
</dbReference>
<dbReference type="GO" id="GO:0032259">
    <property type="term" value="P:methylation"/>
    <property type="evidence" value="ECO:0007669"/>
    <property type="project" value="UniProtKB-KW"/>
</dbReference>
<dbReference type="PANTHER" id="PTHR45875">
    <property type="entry name" value="METHYLTRANSFERASE N6AMT1"/>
    <property type="match status" value="1"/>
</dbReference>
<keyword evidence="3 6" id="KW-0808">Transferase</keyword>
<dbReference type="PANTHER" id="PTHR45875:SF1">
    <property type="entry name" value="METHYLTRANSFERASE N6AMT1"/>
    <property type="match status" value="1"/>
</dbReference>
<proteinExistence type="inferred from homology"/>
<evidence type="ECO:0000256" key="2">
    <source>
        <dbReference type="ARBA" id="ARBA00022603"/>
    </source>
</evidence>
<gene>
    <name evidence="6" type="ORF">CUT44_03565</name>
</gene>
<sequence>MFLLRPPGVYAPQDDTWLLRQALRDAALAPRARVLDLCTGTGVLAMSALRMGAAEAVALDASPRAVLAARCNARLHRLPLRVRRGDLADAVTEAARGGRFDVVLANPPYVPSPNAELPRRGPALCWDAGPDGRTVLDRLCGSAPELLVPGGALLLVHSGLCGTETTLAMLRERGMKSSVVARAVIPFGPVLRRRAAWLEERGLIAPGQRTEELVVVRGDLP</sequence>
<dbReference type="PROSITE" id="PS00092">
    <property type="entry name" value="N6_MTASE"/>
    <property type="match status" value="1"/>
</dbReference>
<evidence type="ECO:0000259" key="5">
    <source>
        <dbReference type="Pfam" id="PF05175"/>
    </source>
</evidence>
<keyword evidence="7" id="KW-1185">Reference proteome</keyword>
<evidence type="ECO:0000256" key="4">
    <source>
        <dbReference type="ARBA" id="ARBA00022691"/>
    </source>
</evidence>
<protein>
    <submittedName>
        <fullName evidence="6">Methyltransferase</fullName>
    </submittedName>
</protein>
<dbReference type="GO" id="GO:0008757">
    <property type="term" value="F:S-adenosylmethionine-dependent methyltransferase activity"/>
    <property type="evidence" value="ECO:0007669"/>
    <property type="project" value="TreeGrafter"/>
</dbReference>
<organism evidence="6 7">
    <name type="scientific">Streptomyces carminius</name>
    <dbReference type="NCBI Taxonomy" id="2665496"/>
    <lineage>
        <taxon>Bacteria</taxon>
        <taxon>Bacillati</taxon>
        <taxon>Actinomycetota</taxon>
        <taxon>Actinomycetes</taxon>
        <taxon>Kitasatosporales</taxon>
        <taxon>Streptomycetaceae</taxon>
        <taxon>Streptomyces</taxon>
    </lineage>
</organism>
<accession>A0A2M8M5W8</accession>
<dbReference type="SUPFAM" id="SSF53335">
    <property type="entry name" value="S-adenosyl-L-methionine-dependent methyltransferases"/>
    <property type="match status" value="1"/>
</dbReference>
<dbReference type="InterPro" id="IPR002052">
    <property type="entry name" value="DNA_methylase_N6_adenine_CS"/>
</dbReference>
<keyword evidence="4" id="KW-0949">S-adenosyl-L-methionine</keyword>
<reference evidence="6 7" key="1">
    <citation type="submission" date="2017-11" db="EMBL/GenBank/DDBJ databases">
        <title>Streptomyces carmine sp. nov., a novel actinomycete isolated from Sophora alopecuroides in Xinjiang, China.</title>
        <authorList>
            <person name="Wang Y."/>
            <person name="Luo X."/>
            <person name="Wan C."/>
            <person name="Zhang L."/>
        </authorList>
    </citation>
    <scope>NUCLEOTIDE SEQUENCE [LARGE SCALE GENOMIC DNA]</scope>
    <source>
        <strain evidence="6 7">TRM SA0054</strain>
    </source>
</reference>
<feature type="domain" description="Methyltransferase small" evidence="5">
    <location>
        <begin position="16"/>
        <end position="110"/>
    </location>
</feature>
<keyword evidence="2 6" id="KW-0489">Methyltransferase</keyword>
<name>A0A2M8M5W8_9ACTN</name>
<dbReference type="InterPro" id="IPR052190">
    <property type="entry name" value="Euk-Arch_PrmC-MTase"/>
</dbReference>
<evidence type="ECO:0000313" key="7">
    <source>
        <dbReference type="Proteomes" id="UP000230407"/>
    </source>
</evidence>
<dbReference type="InterPro" id="IPR007848">
    <property type="entry name" value="Small_mtfrase_dom"/>
</dbReference>
<dbReference type="NCBIfam" id="TIGR00537">
    <property type="entry name" value="hemK_rel_arch"/>
    <property type="match status" value="1"/>
</dbReference>
<evidence type="ECO:0000256" key="3">
    <source>
        <dbReference type="ARBA" id="ARBA00022679"/>
    </source>
</evidence>